<dbReference type="AlphaFoldDB" id="A0A6A6DJT9"/>
<feature type="transmembrane region" description="Helical" evidence="2">
    <location>
        <begin position="20"/>
        <end position="42"/>
    </location>
</feature>
<sequence>MAPLRIRAAAPSQFSSTALAAVLTGVGIFISGLLIGLVVLLVRAVRTHKRLLADLEERGVVIAQSQAHDPKRGSLTKPRAMLRRNMILPFNSKSGWGALPSVETINPPKPPSIPPHYAPPKPAGSVPKASRLSWPFSAHRASGKAVRLKKIRVPTLSTVIESPKPSSLVPILSGSLGGDSTSPRKSRSRQPSDQSLTTKSWAKAETLVRPNRSKSVAHIPISATSGMMSRISRPKLHARSASMCSQSSGNAPDAPTPLPLEVVRIKSEARRRSLLDRSPSRFSISSFESAGSSILVTQSSPILPRSNNVGVQKISKRDWRSSLIVGPRAPRDTASFHGNNQRSQSLIKSSVARYSLGTPSTKRQSLEENRSSTPTNSSSPYSIGKIKIAESV</sequence>
<dbReference type="Proteomes" id="UP000800200">
    <property type="component" value="Unassembled WGS sequence"/>
</dbReference>
<evidence type="ECO:0000256" key="1">
    <source>
        <dbReference type="SAM" id="MobiDB-lite"/>
    </source>
</evidence>
<feature type="compositionally biased region" description="Low complexity" evidence="1">
    <location>
        <begin position="371"/>
        <end position="382"/>
    </location>
</feature>
<dbReference type="OrthoDB" id="3546893at2759"/>
<feature type="region of interest" description="Disordered" evidence="1">
    <location>
        <begin position="328"/>
        <end position="392"/>
    </location>
</feature>
<keyword evidence="2" id="KW-0472">Membrane</keyword>
<reference evidence="3" key="1">
    <citation type="journal article" date="2020" name="Stud. Mycol.">
        <title>101 Dothideomycetes genomes: a test case for predicting lifestyles and emergence of pathogens.</title>
        <authorList>
            <person name="Haridas S."/>
            <person name="Albert R."/>
            <person name="Binder M."/>
            <person name="Bloem J."/>
            <person name="Labutti K."/>
            <person name="Salamov A."/>
            <person name="Andreopoulos B."/>
            <person name="Baker S."/>
            <person name="Barry K."/>
            <person name="Bills G."/>
            <person name="Bluhm B."/>
            <person name="Cannon C."/>
            <person name="Castanera R."/>
            <person name="Culley D."/>
            <person name="Daum C."/>
            <person name="Ezra D."/>
            <person name="Gonzalez J."/>
            <person name="Henrissat B."/>
            <person name="Kuo A."/>
            <person name="Liang C."/>
            <person name="Lipzen A."/>
            <person name="Lutzoni F."/>
            <person name="Magnuson J."/>
            <person name="Mondo S."/>
            <person name="Nolan M."/>
            <person name="Ohm R."/>
            <person name="Pangilinan J."/>
            <person name="Park H.-J."/>
            <person name="Ramirez L."/>
            <person name="Alfaro M."/>
            <person name="Sun H."/>
            <person name="Tritt A."/>
            <person name="Yoshinaga Y."/>
            <person name="Zwiers L.-H."/>
            <person name="Turgeon B."/>
            <person name="Goodwin S."/>
            <person name="Spatafora J."/>
            <person name="Crous P."/>
            <person name="Grigoriev I."/>
        </authorList>
    </citation>
    <scope>NUCLEOTIDE SEQUENCE</scope>
    <source>
        <strain evidence="3">CBS 207.26</strain>
    </source>
</reference>
<evidence type="ECO:0000313" key="3">
    <source>
        <dbReference type="EMBL" id="KAF2179787.1"/>
    </source>
</evidence>
<proteinExistence type="predicted"/>
<feature type="region of interest" description="Disordered" evidence="1">
    <location>
        <begin position="163"/>
        <end position="198"/>
    </location>
</feature>
<organism evidence="3 4">
    <name type="scientific">Zopfia rhizophila CBS 207.26</name>
    <dbReference type="NCBI Taxonomy" id="1314779"/>
    <lineage>
        <taxon>Eukaryota</taxon>
        <taxon>Fungi</taxon>
        <taxon>Dikarya</taxon>
        <taxon>Ascomycota</taxon>
        <taxon>Pezizomycotina</taxon>
        <taxon>Dothideomycetes</taxon>
        <taxon>Dothideomycetes incertae sedis</taxon>
        <taxon>Zopfiaceae</taxon>
        <taxon>Zopfia</taxon>
    </lineage>
</organism>
<feature type="non-terminal residue" evidence="3">
    <location>
        <position position="392"/>
    </location>
</feature>
<feature type="region of interest" description="Disordered" evidence="1">
    <location>
        <begin position="108"/>
        <end position="129"/>
    </location>
</feature>
<evidence type="ECO:0000256" key="2">
    <source>
        <dbReference type="SAM" id="Phobius"/>
    </source>
</evidence>
<feature type="compositionally biased region" description="Pro residues" evidence="1">
    <location>
        <begin position="108"/>
        <end position="122"/>
    </location>
</feature>
<gene>
    <name evidence="3" type="ORF">K469DRAFT_673538</name>
</gene>
<keyword evidence="2" id="KW-0812">Transmembrane</keyword>
<accession>A0A6A6DJT9</accession>
<name>A0A6A6DJT9_9PEZI</name>
<keyword evidence="2" id="KW-1133">Transmembrane helix</keyword>
<dbReference type="EMBL" id="ML994662">
    <property type="protein sequence ID" value="KAF2179787.1"/>
    <property type="molecule type" value="Genomic_DNA"/>
</dbReference>
<keyword evidence="4" id="KW-1185">Reference proteome</keyword>
<protein>
    <submittedName>
        <fullName evidence="3">Uncharacterized protein</fullName>
    </submittedName>
</protein>
<feature type="region of interest" description="Disordered" evidence="1">
    <location>
        <begin position="212"/>
        <end position="257"/>
    </location>
</feature>
<feature type="compositionally biased region" description="Polar residues" evidence="1">
    <location>
        <begin position="178"/>
        <end position="198"/>
    </location>
</feature>
<evidence type="ECO:0000313" key="4">
    <source>
        <dbReference type="Proteomes" id="UP000800200"/>
    </source>
</evidence>
<feature type="compositionally biased region" description="Polar residues" evidence="1">
    <location>
        <begin position="336"/>
        <end position="348"/>
    </location>
</feature>